<feature type="transmembrane region" description="Helical" evidence="2">
    <location>
        <begin position="217"/>
        <end position="237"/>
    </location>
</feature>
<dbReference type="EMBL" id="AP022871">
    <property type="protein sequence ID" value="BCB84292.1"/>
    <property type="molecule type" value="Genomic_DNA"/>
</dbReference>
<keyword evidence="2" id="KW-1133">Transmembrane helix</keyword>
<keyword evidence="3" id="KW-0732">Signal</keyword>
<evidence type="ECO:0000256" key="3">
    <source>
        <dbReference type="SAM" id="SignalP"/>
    </source>
</evidence>
<keyword evidence="2" id="KW-0472">Membrane</keyword>
<evidence type="ECO:0000313" key="5">
    <source>
        <dbReference type="Proteomes" id="UP000503011"/>
    </source>
</evidence>
<proteinExistence type="predicted"/>
<accession>A0A6F8YDW4</accession>
<dbReference type="KEGG" id="psuu:Psuf_016050"/>
<evidence type="ECO:0008006" key="6">
    <source>
        <dbReference type="Google" id="ProtNLM"/>
    </source>
</evidence>
<dbReference type="AlphaFoldDB" id="A0A6F8YDW4"/>
<keyword evidence="5" id="KW-1185">Reference proteome</keyword>
<sequence>MIRVRATAATLSAAAVAALATVAFPTPASAAPLGTVRLSATKGTVDQTPIFDTASASKPCPTGFGSDAQVRIGPPGGPYQNVATPLRDGGYDTKAVSVQPNRSFSRAIGGAPADGEWWVVVECYSLTRGQHPDRFITPLTVTGREWKVGQPAGGASLDSPPPPKATVPVNGGTGSPAPPAGYPAATAPAGATTPPAVPDPELASNNRSGSASPLASAMWVGGVVLVLAIVGGIALLTRRRRTN</sequence>
<keyword evidence="2" id="KW-0812">Transmembrane</keyword>
<feature type="signal peptide" evidence="3">
    <location>
        <begin position="1"/>
        <end position="30"/>
    </location>
</feature>
<name>A0A6F8YDW4_9ACTN</name>
<evidence type="ECO:0000313" key="4">
    <source>
        <dbReference type="EMBL" id="BCB84292.1"/>
    </source>
</evidence>
<feature type="chain" id="PRO_5026021028" description="Gram-positive cocci surface proteins LPxTG domain-containing protein" evidence="3">
    <location>
        <begin position="31"/>
        <end position="243"/>
    </location>
</feature>
<evidence type="ECO:0000256" key="2">
    <source>
        <dbReference type="SAM" id="Phobius"/>
    </source>
</evidence>
<dbReference type="RefSeq" id="WP_173155413.1">
    <property type="nucleotide sequence ID" value="NZ_AP022871.1"/>
</dbReference>
<dbReference type="CDD" id="cd12087">
    <property type="entry name" value="TM_EGFR-like"/>
    <property type="match status" value="1"/>
</dbReference>
<reference evidence="4 5" key="1">
    <citation type="submission" date="2020-03" db="EMBL/GenBank/DDBJ databases">
        <title>Whole genome shotgun sequence of Phytohabitans suffuscus NBRC 105367.</title>
        <authorList>
            <person name="Komaki H."/>
            <person name="Tamura T."/>
        </authorList>
    </citation>
    <scope>NUCLEOTIDE SEQUENCE [LARGE SCALE GENOMIC DNA]</scope>
    <source>
        <strain evidence="4 5">NBRC 105367</strain>
    </source>
</reference>
<feature type="compositionally biased region" description="Low complexity" evidence="1">
    <location>
        <begin position="182"/>
        <end position="194"/>
    </location>
</feature>
<feature type="region of interest" description="Disordered" evidence="1">
    <location>
        <begin position="147"/>
        <end position="211"/>
    </location>
</feature>
<protein>
    <recommendedName>
        <fullName evidence="6">Gram-positive cocci surface proteins LPxTG domain-containing protein</fullName>
    </recommendedName>
</protein>
<reference evidence="4 5" key="2">
    <citation type="submission" date="2020-03" db="EMBL/GenBank/DDBJ databases">
        <authorList>
            <person name="Ichikawa N."/>
            <person name="Kimura A."/>
            <person name="Kitahashi Y."/>
            <person name="Uohara A."/>
        </authorList>
    </citation>
    <scope>NUCLEOTIDE SEQUENCE [LARGE SCALE GENOMIC DNA]</scope>
    <source>
        <strain evidence="4 5">NBRC 105367</strain>
    </source>
</reference>
<organism evidence="4 5">
    <name type="scientific">Phytohabitans suffuscus</name>
    <dbReference type="NCBI Taxonomy" id="624315"/>
    <lineage>
        <taxon>Bacteria</taxon>
        <taxon>Bacillati</taxon>
        <taxon>Actinomycetota</taxon>
        <taxon>Actinomycetes</taxon>
        <taxon>Micromonosporales</taxon>
        <taxon>Micromonosporaceae</taxon>
    </lineage>
</organism>
<dbReference type="Proteomes" id="UP000503011">
    <property type="component" value="Chromosome"/>
</dbReference>
<evidence type="ECO:0000256" key="1">
    <source>
        <dbReference type="SAM" id="MobiDB-lite"/>
    </source>
</evidence>
<gene>
    <name evidence="4" type="ORF">Psuf_016050</name>
</gene>